<comment type="caution">
    <text evidence="3">The sequence shown here is derived from an EMBL/GenBank/DDBJ whole genome shotgun (WGS) entry which is preliminary data.</text>
</comment>
<dbReference type="InterPro" id="IPR001810">
    <property type="entry name" value="F-box_dom"/>
</dbReference>
<feature type="domain" description="F-box" evidence="2">
    <location>
        <begin position="17"/>
        <end position="63"/>
    </location>
</feature>
<organism evidence="3 4">
    <name type="scientific">Fasciolopsis buskii</name>
    <dbReference type="NCBI Taxonomy" id="27845"/>
    <lineage>
        <taxon>Eukaryota</taxon>
        <taxon>Metazoa</taxon>
        <taxon>Spiralia</taxon>
        <taxon>Lophotrochozoa</taxon>
        <taxon>Platyhelminthes</taxon>
        <taxon>Trematoda</taxon>
        <taxon>Digenea</taxon>
        <taxon>Plagiorchiida</taxon>
        <taxon>Echinostomata</taxon>
        <taxon>Echinostomatoidea</taxon>
        <taxon>Fasciolidae</taxon>
        <taxon>Fasciolopsis</taxon>
    </lineage>
</organism>
<evidence type="ECO:0000259" key="2">
    <source>
        <dbReference type="PROSITE" id="PS50181"/>
    </source>
</evidence>
<dbReference type="SUPFAM" id="SSF81383">
    <property type="entry name" value="F-box domain"/>
    <property type="match status" value="1"/>
</dbReference>
<feature type="compositionally biased region" description="Basic and acidic residues" evidence="1">
    <location>
        <begin position="105"/>
        <end position="114"/>
    </location>
</feature>
<sequence>MGADTLDYCTNISKGFMDFLVRIPSDILRKIIAYLNLEDIINLSYTSKLMHQHCNANGIWKSIYLRHSSTQISETVEELAQLFGWKKVFFTSKLQLQKQIRRLRNEHSSQRGDEDQPTSTHYLEDSEYLPNDVDSTFKEVSFLILIQRIFNESQ</sequence>
<keyword evidence="4" id="KW-1185">Reference proteome</keyword>
<dbReference type="PROSITE" id="PS50181">
    <property type="entry name" value="FBOX"/>
    <property type="match status" value="1"/>
</dbReference>
<dbReference type="EMBL" id="LUCM01008196">
    <property type="protein sequence ID" value="KAA0188798.1"/>
    <property type="molecule type" value="Genomic_DNA"/>
</dbReference>
<dbReference type="AlphaFoldDB" id="A0A8E0RRE9"/>
<dbReference type="InterPro" id="IPR036047">
    <property type="entry name" value="F-box-like_dom_sf"/>
</dbReference>
<evidence type="ECO:0000313" key="3">
    <source>
        <dbReference type="EMBL" id="KAA0188798.1"/>
    </source>
</evidence>
<reference evidence="3" key="1">
    <citation type="submission" date="2019-05" db="EMBL/GenBank/DDBJ databases">
        <title>Annotation for the trematode Fasciolopsis buski.</title>
        <authorList>
            <person name="Choi Y.-J."/>
        </authorList>
    </citation>
    <scope>NUCLEOTIDE SEQUENCE</scope>
    <source>
        <strain evidence="3">HT</strain>
        <tissue evidence="3">Whole worm</tissue>
    </source>
</reference>
<dbReference type="Pfam" id="PF00646">
    <property type="entry name" value="F-box"/>
    <property type="match status" value="1"/>
</dbReference>
<dbReference type="Proteomes" id="UP000728185">
    <property type="component" value="Unassembled WGS sequence"/>
</dbReference>
<dbReference type="Gene3D" id="1.20.1280.50">
    <property type="match status" value="1"/>
</dbReference>
<name>A0A8E0RRE9_9TREM</name>
<dbReference type="OrthoDB" id="3219396at2759"/>
<feature type="region of interest" description="Disordered" evidence="1">
    <location>
        <begin position="105"/>
        <end position="125"/>
    </location>
</feature>
<proteinExistence type="predicted"/>
<gene>
    <name evidence="3" type="ORF">FBUS_05556</name>
</gene>
<accession>A0A8E0RRE9</accession>
<evidence type="ECO:0000256" key="1">
    <source>
        <dbReference type="SAM" id="MobiDB-lite"/>
    </source>
</evidence>
<protein>
    <recommendedName>
        <fullName evidence="2">F-box domain-containing protein</fullName>
    </recommendedName>
</protein>
<evidence type="ECO:0000313" key="4">
    <source>
        <dbReference type="Proteomes" id="UP000728185"/>
    </source>
</evidence>